<organism evidence="2 3">
    <name type="scientific">Candidatus Kaiserbacteria bacterium RIFCSPHIGHO2_01_FULL_53_31</name>
    <dbReference type="NCBI Taxonomy" id="1798481"/>
    <lineage>
        <taxon>Bacteria</taxon>
        <taxon>Candidatus Kaiseribacteriota</taxon>
    </lineage>
</organism>
<dbReference type="Proteomes" id="UP000178815">
    <property type="component" value="Unassembled WGS sequence"/>
</dbReference>
<dbReference type="STRING" id="1798481.A2678_02520"/>
<dbReference type="EMBL" id="MFKU01000006">
    <property type="protein sequence ID" value="OGG48917.1"/>
    <property type="molecule type" value="Genomic_DNA"/>
</dbReference>
<dbReference type="AlphaFoldDB" id="A0A1F6CIS1"/>
<reference evidence="2 3" key="1">
    <citation type="journal article" date="2016" name="Nat. Commun.">
        <title>Thousands of microbial genomes shed light on interconnected biogeochemical processes in an aquifer system.</title>
        <authorList>
            <person name="Anantharaman K."/>
            <person name="Brown C.T."/>
            <person name="Hug L.A."/>
            <person name="Sharon I."/>
            <person name="Castelle C.J."/>
            <person name="Probst A.J."/>
            <person name="Thomas B.C."/>
            <person name="Singh A."/>
            <person name="Wilkins M.J."/>
            <person name="Karaoz U."/>
            <person name="Brodie E.L."/>
            <person name="Williams K.H."/>
            <person name="Hubbard S.S."/>
            <person name="Banfield J.F."/>
        </authorList>
    </citation>
    <scope>NUCLEOTIDE SEQUENCE [LARGE SCALE GENOMIC DNA]</scope>
</reference>
<accession>A0A1F6CIS1</accession>
<feature type="domain" description="EfeO-type cupredoxin-like" evidence="1">
    <location>
        <begin position="43"/>
        <end position="121"/>
    </location>
</feature>
<dbReference type="InterPro" id="IPR008972">
    <property type="entry name" value="Cupredoxin"/>
</dbReference>
<proteinExistence type="predicted"/>
<sequence length="129" mass="13592">MKATYIAITIAAVFIGGALLFGAGGSGESVDPPGNNVSIVDGKQIIDMRAKGGYSPRSVTARAGIPTILRFHTSGTFDCSSSLRIPSLGVSRYLPSTGTTDITIDDPQVGPLQGMCSMGMYRFRINFQQ</sequence>
<evidence type="ECO:0000313" key="3">
    <source>
        <dbReference type="Proteomes" id="UP000178815"/>
    </source>
</evidence>
<dbReference type="Pfam" id="PF13473">
    <property type="entry name" value="Cupredoxin_1"/>
    <property type="match status" value="1"/>
</dbReference>
<comment type="caution">
    <text evidence="2">The sequence shown here is derived from an EMBL/GenBank/DDBJ whole genome shotgun (WGS) entry which is preliminary data.</text>
</comment>
<protein>
    <recommendedName>
        <fullName evidence="1">EfeO-type cupredoxin-like domain-containing protein</fullName>
    </recommendedName>
</protein>
<dbReference type="InterPro" id="IPR028096">
    <property type="entry name" value="EfeO_Cupredoxin"/>
</dbReference>
<dbReference type="Gene3D" id="2.60.40.420">
    <property type="entry name" value="Cupredoxins - blue copper proteins"/>
    <property type="match status" value="1"/>
</dbReference>
<evidence type="ECO:0000259" key="1">
    <source>
        <dbReference type="Pfam" id="PF13473"/>
    </source>
</evidence>
<evidence type="ECO:0000313" key="2">
    <source>
        <dbReference type="EMBL" id="OGG48917.1"/>
    </source>
</evidence>
<name>A0A1F6CIS1_9BACT</name>
<gene>
    <name evidence="2" type="ORF">A2678_02520</name>
</gene>